<gene>
    <name evidence="1" type="ORF">HNY73_001101</name>
</gene>
<organism evidence="1 2">
    <name type="scientific">Argiope bruennichi</name>
    <name type="common">Wasp spider</name>
    <name type="synonym">Aranea bruennichi</name>
    <dbReference type="NCBI Taxonomy" id="94029"/>
    <lineage>
        <taxon>Eukaryota</taxon>
        <taxon>Metazoa</taxon>
        <taxon>Ecdysozoa</taxon>
        <taxon>Arthropoda</taxon>
        <taxon>Chelicerata</taxon>
        <taxon>Arachnida</taxon>
        <taxon>Araneae</taxon>
        <taxon>Araneomorphae</taxon>
        <taxon>Entelegynae</taxon>
        <taxon>Araneoidea</taxon>
        <taxon>Araneidae</taxon>
        <taxon>Argiope</taxon>
    </lineage>
</organism>
<dbReference type="AlphaFoldDB" id="A0A8T0G3Y4"/>
<comment type="caution">
    <text evidence="1">The sequence shown here is derived from an EMBL/GenBank/DDBJ whole genome shotgun (WGS) entry which is preliminary data.</text>
</comment>
<reference evidence="1" key="2">
    <citation type="submission" date="2020-06" db="EMBL/GenBank/DDBJ databases">
        <authorList>
            <person name="Sheffer M."/>
        </authorList>
    </citation>
    <scope>NUCLEOTIDE SEQUENCE</scope>
</reference>
<proteinExistence type="predicted"/>
<accession>A0A8T0G3Y4</accession>
<sequence>MPSIPPVNQQEWFRAGTDGVLLHAGHVSHINQQEQNAITLFPPHFLRFLPFAYLPSILLSETYSSDQSHKTSEAVRTFQMRIMRTVVRFSPDSKAGKEPSS</sequence>
<dbReference type="Proteomes" id="UP000807504">
    <property type="component" value="Unassembled WGS sequence"/>
</dbReference>
<evidence type="ECO:0000313" key="2">
    <source>
        <dbReference type="Proteomes" id="UP000807504"/>
    </source>
</evidence>
<dbReference type="EMBL" id="JABXBU010000001">
    <property type="protein sequence ID" value="KAF8796760.1"/>
    <property type="molecule type" value="Genomic_DNA"/>
</dbReference>
<protein>
    <submittedName>
        <fullName evidence="1">Uncharacterized protein</fullName>
    </submittedName>
</protein>
<keyword evidence="2" id="KW-1185">Reference proteome</keyword>
<evidence type="ECO:0000313" key="1">
    <source>
        <dbReference type="EMBL" id="KAF8796760.1"/>
    </source>
</evidence>
<name>A0A8T0G3Y4_ARGBR</name>
<reference evidence="1" key="1">
    <citation type="journal article" date="2020" name="bioRxiv">
        <title>Chromosome-level reference genome of the European wasp spider Argiope bruennichi: a resource for studies on range expansion and evolutionary adaptation.</title>
        <authorList>
            <person name="Sheffer M.M."/>
            <person name="Hoppe A."/>
            <person name="Krehenwinkel H."/>
            <person name="Uhl G."/>
            <person name="Kuss A.W."/>
            <person name="Jensen L."/>
            <person name="Jensen C."/>
            <person name="Gillespie R.G."/>
            <person name="Hoff K.J."/>
            <person name="Prost S."/>
        </authorList>
    </citation>
    <scope>NUCLEOTIDE SEQUENCE</scope>
</reference>